<evidence type="ECO:0000313" key="2">
    <source>
        <dbReference type="EMBL" id="MCI35211.1"/>
    </source>
</evidence>
<organism evidence="2 3">
    <name type="scientific">Trifolium medium</name>
    <dbReference type="NCBI Taxonomy" id="97028"/>
    <lineage>
        <taxon>Eukaryota</taxon>
        <taxon>Viridiplantae</taxon>
        <taxon>Streptophyta</taxon>
        <taxon>Embryophyta</taxon>
        <taxon>Tracheophyta</taxon>
        <taxon>Spermatophyta</taxon>
        <taxon>Magnoliopsida</taxon>
        <taxon>eudicotyledons</taxon>
        <taxon>Gunneridae</taxon>
        <taxon>Pentapetalae</taxon>
        <taxon>rosids</taxon>
        <taxon>fabids</taxon>
        <taxon>Fabales</taxon>
        <taxon>Fabaceae</taxon>
        <taxon>Papilionoideae</taxon>
        <taxon>50 kb inversion clade</taxon>
        <taxon>NPAAA clade</taxon>
        <taxon>Hologalegina</taxon>
        <taxon>IRL clade</taxon>
        <taxon>Trifolieae</taxon>
        <taxon>Trifolium</taxon>
    </lineage>
</organism>
<feature type="region of interest" description="Disordered" evidence="1">
    <location>
        <begin position="1"/>
        <end position="34"/>
    </location>
</feature>
<sequence>MIVVMAGDGNDSGSRERSTQLQIRDEADSGGGRQ</sequence>
<evidence type="ECO:0000313" key="3">
    <source>
        <dbReference type="Proteomes" id="UP000265520"/>
    </source>
</evidence>
<name>A0A392RF61_9FABA</name>
<dbReference type="AlphaFoldDB" id="A0A392RF61"/>
<dbReference type="EMBL" id="LXQA010221274">
    <property type="protein sequence ID" value="MCI35211.1"/>
    <property type="molecule type" value="Genomic_DNA"/>
</dbReference>
<reference evidence="2 3" key="1">
    <citation type="journal article" date="2018" name="Front. Plant Sci.">
        <title>Red Clover (Trifolium pratense) and Zigzag Clover (T. medium) - A Picture of Genomic Similarities and Differences.</title>
        <authorList>
            <person name="Dluhosova J."/>
            <person name="Istvanek J."/>
            <person name="Nedelnik J."/>
            <person name="Repkova J."/>
        </authorList>
    </citation>
    <scope>NUCLEOTIDE SEQUENCE [LARGE SCALE GENOMIC DNA]</scope>
    <source>
        <strain evidence="3">cv. 10/8</strain>
        <tissue evidence="2">Leaf</tissue>
    </source>
</reference>
<dbReference type="Proteomes" id="UP000265520">
    <property type="component" value="Unassembled WGS sequence"/>
</dbReference>
<comment type="caution">
    <text evidence="2">The sequence shown here is derived from an EMBL/GenBank/DDBJ whole genome shotgun (WGS) entry which is preliminary data.</text>
</comment>
<proteinExistence type="predicted"/>
<evidence type="ECO:0000256" key="1">
    <source>
        <dbReference type="SAM" id="MobiDB-lite"/>
    </source>
</evidence>
<accession>A0A392RF61</accession>
<keyword evidence="3" id="KW-1185">Reference proteome</keyword>
<feature type="compositionally biased region" description="Basic and acidic residues" evidence="1">
    <location>
        <begin position="13"/>
        <end position="27"/>
    </location>
</feature>
<protein>
    <submittedName>
        <fullName evidence="2">Uncharacterized protein</fullName>
    </submittedName>
</protein>